<comment type="caution">
    <text evidence="1">The sequence shown here is derived from an EMBL/GenBank/DDBJ whole genome shotgun (WGS) entry which is preliminary data.</text>
</comment>
<evidence type="ECO:0000313" key="2">
    <source>
        <dbReference type="Proteomes" id="UP001143910"/>
    </source>
</evidence>
<keyword evidence="2" id="KW-1185">Reference proteome</keyword>
<dbReference type="EMBL" id="JANJQO010003229">
    <property type="protein sequence ID" value="KAJ2963209.1"/>
    <property type="molecule type" value="Genomic_DNA"/>
</dbReference>
<gene>
    <name evidence="1" type="ORF">NQ176_g10871</name>
</gene>
<dbReference type="Proteomes" id="UP001143910">
    <property type="component" value="Unassembled WGS sequence"/>
</dbReference>
<sequence length="158" mass="17117">MAQSGIPVIDINSADEATIGKALVDAAEEHGFIYIRNLGQDIPAEQIDEAFSLSKKLFDAPVEEKMACAIQTNNRGWGGLHSETLDPRSQKVGDFKEVFNIGLFKDGKPQQPLPATIVPDQARLEAFRDTCTNLCSKILRLIGNGLGVCISHIQPASV</sequence>
<name>A0ACC1ME17_9HYPO</name>
<proteinExistence type="predicted"/>
<protein>
    <submittedName>
        <fullName evidence="1">Uncharacterized protein</fullName>
    </submittedName>
</protein>
<accession>A0ACC1ME17</accession>
<evidence type="ECO:0000313" key="1">
    <source>
        <dbReference type="EMBL" id="KAJ2963209.1"/>
    </source>
</evidence>
<organism evidence="1 2">
    <name type="scientific">Zarea fungicola</name>
    <dbReference type="NCBI Taxonomy" id="93591"/>
    <lineage>
        <taxon>Eukaryota</taxon>
        <taxon>Fungi</taxon>
        <taxon>Dikarya</taxon>
        <taxon>Ascomycota</taxon>
        <taxon>Pezizomycotina</taxon>
        <taxon>Sordariomycetes</taxon>
        <taxon>Hypocreomycetidae</taxon>
        <taxon>Hypocreales</taxon>
        <taxon>Cordycipitaceae</taxon>
        <taxon>Zarea</taxon>
    </lineage>
</organism>
<reference evidence="1" key="1">
    <citation type="submission" date="2022-08" db="EMBL/GenBank/DDBJ databases">
        <title>Genome Sequence of Lecanicillium fungicola.</title>
        <authorList>
            <person name="Buettner E."/>
        </authorList>
    </citation>
    <scope>NUCLEOTIDE SEQUENCE</scope>
    <source>
        <strain evidence="1">Babe33</strain>
    </source>
</reference>